<protein>
    <recommendedName>
        <fullName evidence="3">Amidohydrolase</fullName>
    </recommendedName>
</protein>
<dbReference type="Proteomes" id="UP001519887">
    <property type="component" value="Unassembled WGS sequence"/>
</dbReference>
<dbReference type="Gene3D" id="3.20.20.140">
    <property type="entry name" value="Metal-dependent hydrolases"/>
    <property type="match status" value="1"/>
</dbReference>
<dbReference type="EMBL" id="JAHZIK010001055">
    <property type="protein sequence ID" value="MBW7458060.1"/>
    <property type="molecule type" value="Genomic_DNA"/>
</dbReference>
<comment type="caution">
    <text evidence="1">The sequence shown here is derived from an EMBL/GenBank/DDBJ whole genome shotgun (WGS) entry which is preliminary data.</text>
</comment>
<dbReference type="SUPFAM" id="SSF51556">
    <property type="entry name" value="Metallo-dependent hydrolases"/>
    <property type="match status" value="1"/>
</dbReference>
<reference evidence="1 2" key="1">
    <citation type="submission" date="2021-07" db="EMBL/GenBank/DDBJ databases">
        <title>Paenibacillus radiodurans sp. nov., isolated from the southeastern edge of Tengger Desert.</title>
        <authorList>
            <person name="Zhang G."/>
        </authorList>
    </citation>
    <scope>NUCLEOTIDE SEQUENCE [LARGE SCALE GENOMIC DNA]</scope>
    <source>
        <strain evidence="1 2">CCM 7311</strain>
    </source>
</reference>
<evidence type="ECO:0000313" key="2">
    <source>
        <dbReference type="Proteomes" id="UP001519887"/>
    </source>
</evidence>
<evidence type="ECO:0000313" key="1">
    <source>
        <dbReference type="EMBL" id="MBW7458060.1"/>
    </source>
</evidence>
<organism evidence="1 2">
    <name type="scientific">Paenibacillus sepulcri</name>
    <dbReference type="NCBI Taxonomy" id="359917"/>
    <lineage>
        <taxon>Bacteria</taxon>
        <taxon>Bacillati</taxon>
        <taxon>Bacillota</taxon>
        <taxon>Bacilli</taxon>
        <taxon>Bacillales</taxon>
        <taxon>Paenibacillaceae</taxon>
        <taxon>Paenibacillus</taxon>
    </lineage>
</organism>
<dbReference type="InterPro" id="IPR032466">
    <property type="entry name" value="Metal_Hydrolase"/>
</dbReference>
<proteinExistence type="predicted"/>
<gene>
    <name evidence="1" type="ORF">K0U00_28860</name>
</gene>
<name>A0ABS7CBH9_9BACL</name>
<feature type="non-terminal residue" evidence="1">
    <location>
        <position position="60"/>
    </location>
</feature>
<evidence type="ECO:0008006" key="3">
    <source>
        <dbReference type="Google" id="ProtNLM"/>
    </source>
</evidence>
<keyword evidence="2" id="KW-1185">Reference proteome</keyword>
<sequence>MEPLPDKTKPRIDAHQHFWNLEKVAYPWLTAGFGPIYRTIEAPELEPLLRENGIDRTVIV</sequence>
<accession>A0ABS7CBH9</accession>